<sequence>MRYAAQWTTIASNQSKYVHRWDPEVPPKGCVLIVHGLGEHGARYHRLAEDWVAAEFAVVAFDQQGHGLSPEARGCIQSYSSLLDDIHAMYQWCQREYASVAPTLFGHSMGGNLVLNYALREYPRPAGVISSSPMILAMNPPSAAFERLARILLKCIPNYRLRSRVNPKHLMNSEVEQQAFREDRLFHAQLSLRLGAALIDSGRWSLEQAHTLSTPLLLTHGTADIRTCPEASQEFGRRGGPWCRVEILKDRLHDPFRDNERDEVIAMYNRFIREIALSGAH</sequence>
<accession>A0A518G903</accession>
<dbReference type="KEGG" id="ahel:Q31a_33720"/>
<dbReference type="InterPro" id="IPR051044">
    <property type="entry name" value="MAG_DAG_Lipase"/>
</dbReference>
<dbReference type="OrthoDB" id="9806902at2"/>
<evidence type="ECO:0000313" key="2">
    <source>
        <dbReference type="EMBL" id="QDV25050.1"/>
    </source>
</evidence>
<dbReference type="InterPro" id="IPR029058">
    <property type="entry name" value="AB_hydrolase_fold"/>
</dbReference>
<dbReference type="SUPFAM" id="SSF53474">
    <property type="entry name" value="alpha/beta-Hydrolases"/>
    <property type="match status" value="1"/>
</dbReference>
<evidence type="ECO:0000259" key="1">
    <source>
        <dbReference type="Pfam" id="PF12146"/>
    </source>
</evidence>
<dbReference type="Proteomes" id="UP000318017">
    <property type="component" value="Chromosome"/>
</dbReference>
<dbReference type="RefSeq" id="WP_145079611.1">
    <property type="nucleotide sequence ID" value="NZ_CP036298.1"/>
</dbReference>
<dbReference type="PANTHER" id="PTHR11614">
    <property type="entry name" value="PHOSPHOLIPASE-RELATED"/>
    <property type="match status" value="1"/>
</dbReference>
<dbReference type="EC" id="3.1.1.-" evidence="2"/>
<dbReference type="GO" id="GO:0016787">
    <property type="term" value="F:hydrolase activity"/>
    <property type="evidence" value="ECO:0007669"/>
    <property type="project" value="UniProtKB-KW"/>
</dbReference>
<dbReference type="Gene3D" id="3.40.50.1820">
    <property type="entry name" value="alpha/beta hydrolase"/>
    <property type="match status" value="1"/>
</dbReference>
<dbReference type="Pfam" id="PF12146">
    <property type="entry name" value="Hydrolase_4"/>
    <property type="match status" value="1"/>
</dbReference>
<dbReference type="AlphaFoldDB" id="A0A518G903"/>
<feature type="domain" description="Serine aminopeptidase S33" evidence="1">
    <location>
        <begin position="26"/>
        <end position="259"/>
    </location>
</feature>
<organism evidence="2 3">
    <name type="scientific">Aureliella helgolandensis</name>
    <dbReference type="NCBI Taxonomy" id="2527968"/>
    <lineage>
        <taxon>Bacteria</taxon>
        <taxon>Pseudomonadati</taxon>
        <taxon>Planctomycetota</taxon>
        <taxon>Planctomycetia</taxon>
        <taxon>Pirellulales</taxon>
        <taxon>Pirellulaceae</taxon>
        <taxon>Aureliella</taxon>
    </lineage>
</organism>
<reference evidence="2 3" key="1">
    <citation type="submission" date="2019-02" db="EMBL/GenBank/DDBJ databases">
        <title>Deep-cultivation of Planctomycetes and their phenomic and genomic characterization uncovers novel biology.</title>
        <authorList>
            <person name="Wiegand S."/>
            <person name="Jogler M."/>
            <person name="Boedeker C."/>
            <person name="Pinto D."/>
            <person name="Vollmers J."/>
            <person name="Rivas-Marin E."/>
            <person name="Kohn T."/>
            <person name="Peeters S.H."/>
            <person name="Heuer A."/>
            <person name="Rast P."/>
            <person name="Oberbeckmann S."/>
            <person name="Bunk B."/>
            <person name="Jeske O."/>
            <person name="Meyerdierks A."/>
            <person name="Storesund J.E."/>
            <person name="Kallscheuer N."/>
            <person name="Luecker S."/>
            <person name="Lage O.M."/>
            <person name="Pohl T."/>
            <person name="Merkel B.J."/>
            <person name="Hornburger P."/>
            <person name="Mueller R.-W."/>
            <person name="Bruemmer F."/>
            <person name="Labrenz M."/>
            <person name="Spormann A.M."/>
            <person name="Op den Camp H."/>
            <person name="Overmann J."/>
            <person name="Amann R."/>
            <person name="Jetten M.S.M."/>
            <person name="Mascher T."/>
            <person name="Medema M.H."/>
            <person name="Devos D.P."/>
            <person name="Kaster A.-K."/>
            <person name="Ovreas L."/>
            <person name="Rohde M."/>
            <person name="Galperin M.Y."/>
            <person name="Jogler C."/>
        </authorList>
    </citation>
    <scope>NUCLEOTIDE SEQUENCE [LARGE SCALE GENOMIC DNA]</scope>
    <source>
        <strain evidence="2 3">Q31a</strain>
    </source>
</reference>
<gene>
    <name evidence="2" type="primary">ytpA</name>
    <name evidence="2" type="ORF">Q31a_33720</name>
</gene>
<dbReference type="EMBL" id="CP036298">
    <property type="protein sequence ID" value="QDV25050.1"/>
    <property type="molecule type" value="Genomic_DNA"/>
</dbReference>
<name>A0A518G903_9BACT</name>
<dbReference type="InterPro" id="IPR022742">
    <property type="entry name" value="Hydrolase_4"/>
</dbReference>
<proteinExistence type="predicted"/>
<evidence type="ECO:0000313" key="3">
    <source>
        <dbReference type="Proteomes" id="UP000318017"/>
    </source>
</evidence>
<protein>
    <submittedName>
        <fullName evidence="2">Phospholipase YtpA</fullName>
        <ecNumber evidence="2">3.1.1.-</ecNumber>
    </submittedName>
</protein>
<keyword evidence="3" id="KW-1185">Reference proteome</keyword>
<keyword evidence="2" id="KW-0378">Hydrolase</keyword>